<evidence type="ECO:0000313" key="6">
    <source>
        <dbReference type="EMBL" id="PCC45846.1"/>
    </source>
</evidence>
<dbReference type="GO" id="GO:0009231">
    <property type="term" value="P:riboflavin biosynthetic process"/>
    <property type="evidence" value="ECO:0007669"/>
    <property type="project" value="TreeGrafter"/>
</dbReference>
<organism evidence="6 7">
    <name type="scientific">Brevibacterium aurantiacum</name>
    <dbReference type="NCBI Taxonomy" id="273384"/>
    <lineage>
        <taxon>Bacteria</taxon>
        <taxon>Bacillati</taxon>
        <taxon>Actinomycetota</taxon>
        <taxon>Actinomycetes</taxon>
        <taxon>Micrococcales</taxon>
        <taxon>Brevibacteriaceae</taxon>
        <taxon>Brevibacterium</taxon>
    </lineage>
</organism>
<keyword evidence="2" id="KW-0479">Metal-binding</keyword>
<gene>
    <name evidence="6" type="ORF">CIK64_14065</name>
</gene>
<evidence type="ECO:0000256" key="5">
    <source>
        <dbReference type="ARBA" id="ARBA00024029"/>
    </source>
</evidence>
<reference evidence="6 7" key="1">
    <citation type="journal article" date="2017" name="Elife">
        <title>Extensive horizontal gene transfer in cheese-associated bacteria.</title>
        <authorList>
            <person name="Bonham K.S."/>
            <person name="Wolfe B.E."/>
            <person name="Dutton R.J."/>
        </authorList>
    </citation>
    <scope>NUCLEOTIDE SEQUENCE [LARGE SCALE GENOMIC DNA]</scope>
    <source>
        <strain evidence="6 7">947_7</strain>
    </source>
</reference>
<dbReference type="AlphaFoldDB" id="A0A2A3Z2S2"/>
<dbReference type="PANTHER" id="PTHR35005">
    <property type="entry name" value="3-DEHYDRO-SCYLLO-INOSOSE HYDROLASE"/>
    <property type="match status" value="1"/>
</dbReference>
<evidence type="ECO:0000256" key="2">
    <source>
        <dbReference type="ARBA" id="ARBA00022723"/>
    </source>
</evidence>
<comment type="caution">
    <text evidence="6">The sequence shown here is derived from an EMBL/GenBank/DDBJ whole genome shotgun (WGS) entry which is preliminary data.</text>
</comment>
<evidence type="ECO:0000256" key="4">
    <source>
        <dbReference type="ARBA" id="ARBA00022833"/>
    </source>
</evidence>
<dbReference type="InterPro" id="IPR024087">
    <property type="entry name" value="Creatininase-like_sf"/>
</dbReference>
<proteinExistence type="inferred from homology"/>
<dbReference type="InterPro" id="IPR003785">
    <property type="entry name" value="Creatininase/forma_Hydrolase"/>
</dbReference>
<accession>A0A2A3Z2S2</accession>
<evidence type="ECO:0000256" key="1">
    <source>
        <dbReference type="ARBA" id="ARBA00001947"/>
    </source>
</evidence>
<dbReference type="PANTHER" id="PTHR35005:SF1">
    <property type="entry name" value="2-AMINO-5-FORMYLAMINO-6-RIBOSYLAMINOPYRIMIDIN-4(3H)-ONE 5'-MONOPHOSPHATE DEFORMYLASE"/>
    <property type="match status" value="1"/>
</dbReference>
<dbReference type="GO" id="GO:0016811">
    <property type="term" value="F:hydrolase activity, acting on carbon-nitrogen (but not peptide) bonds, in linear amides"/>
    <property type="evidence" value="ECO:0007669"/>
    <property type="project" value="TreeGrafter"/>
</dbReference>
<name>A0A2A3Z2S2_BREAU</name>
<evidence type="ECO:0000313" key="7">
    <source>
        <dbReference type="Proteomes" id="UP000217564"/>
    </source>
</evidence>
<dbReference type="SUPFAM" id="SSF102215">
    <property type="entry name" value="Creatininase"/>
    <property type="match status" value="1"/>
</dbReference>
<sequence>MTREKLWSNLTAPQLRELAESDATVLLPIGSTEQHGGHLPTGVDYFLADEVCRRTALLADPLPIVVAPPIWCGLAEHHMPFGGTLTLSLNTLHALLRDVCRSILRAGFRHILLVNGHGGNVTALNALVNELTSELSASLAVTSYFTAGSHVIARVLQTQQQIMHACEGETSMALAAFPELVRTAEMAQAVGPAISLQSEDSSPIYHSVPFDSIAPRGVAGDARAATGDKGEQLLDGCATALADLLRAGVWRNGQETS</sequence>
<dbReference type="GO" id="GO:0046872">
    <property type="term" value="F:metal ion binding"/>
    <property type="evidence" value="ECO:0007669"/>
    <property type="project" value="UniProtKB-KW"/>
</dbReference>
<comment type="similarity">
    <text evidence="5">Belongs to the creatininase superfamily.</text>
</comment>
<evidence type="ECO:0000256" key="3">
    <source>
        <dbReference type="ARBA" id="ARBA00022801"/>
    </source>
</evidence>
<dbReference type="Gene3D" id="3.40.50.10310">
    <property type="entry name" value="Creatininase"/>
    <property type="match status" value="1"/>
</dbReference>
<keyword evidence="3" id="KW-0378">Hydrolase</keyword>
<comment type="cofactor">
    <cofactor evidence="1">
        <name>Zn(2+)</name>
        <dbReference type="ChEBI" id="CHEBI:29105"/>
    </cofactor>
</comment>
<protein>
    <submittedName>
        <fullName evidence="6">Creatininase</fullName>
    </submittedName>
</protein>
<dbReference type="Proteomes" id="UP000217564">
    <property type="component" value="Unassembled WGS sequence"/>
</dbReference>
<keyword evidence="4" id="KW-0862">Zinc</keyword>
<dbReference type="EMBL" id="NRGP01000019">
    <property type="protein sequence ID" value="PCC45846.1"/>
    <property type="molecule type" value="Genomic_DNA"/>
</dbReference>
<dbReference type="Pfam" id="PF02633">
    <property type="entry name" value="Creatininase"/>
    <property type="match status" value="1"/>
</dbReference>